<evidence type="ECO:0000313" key="14">
    <source>
        <dbReference type="EMBL" id="KAK3764940.1"/>
    </source>
</evidence>
<dbReference type="PANTHER" id="PTHR24028">
    <property type="entry name" value="CADHERIN-87A"/>
    <property type="match status" value="1"/>
</dbReference>
<dbReference type="Gene3D" id="2.60.40.60">
    <property type="entry name" value="Cadherins"/>
    <property type="match status" value="7"/>
</dbReference>
<feature type="domain" description="Cadherin" evidence="13">
    <location>
        <begin position="252"/>
        <end position="356"/>
    </location>
</feature>
<evidence type="ECO:0000256" key="4">
    <source>
        <dbReference type="ARBA" id="ARBA00022729"/>
    </source>
</evidence>
<dbReference type="PROSITE" id="PS50268">
    <property type="entry name" value="CADHERIN_2"/>
    <property type="match status" value="7"/>
</dbReference>
<keyword evidence="4 12" id="KW-0732">Signal</keyword>
<accession>A0AAE1DCI2</accession>
<keyword evidence="7" id="KW-0130">Cell adhesion</keyword>
<feature type="domain" description="Cadherin" evidence="13">
    <location>
        <begin position="35"/>
        <end position="133"/>
    </location>
</feature>
<dbReference type="InterPro" id="IPR015919">
    <property type="entry name" value="Cadherin-like_sf"/>
</dbReference>
<dbReference type="InterPro" id="IPR020894">
    <property type="entry name" value="Cadherin_CS"/>
</dbReference>
<dbReference type="Pfam" id="PF00028">
    <property type="entry name" value="Cadherin"/>
    <property type="match status" value="6"/>
</dbReference>
<keyword evidence="8" id="KW-1133">Transmembrane helix</keyword>
<keyword evidence="10" id="KW-0325">Glycoprotein</keyword>
<comment type="caution">
    <text evidence="14">The sequence shown here is derived from an EMBL/GenBank/DDBJ whole genome shotgun (WGS) entry which is preliminary data.</text>
</comment>
<sequence>MAGRKPKTVNLWSLLLGLLLPSMVLSQDLIYNMFENEPIGTLIGNIGQDLNLTSGAPASVHYNILVSQNSQYFDVDHASGNLFTSAVLDREYICQYETTCGLEINVMASSGAYNQMFSITVMLLDVNDNTPSFSQAQFTLRISESAMIGSEFALPKAMDDDISSNNSIQSYSIRSMDGLPNAGPFRLEVFRQPNDAYDLKLVLINRLDREARDHYNLLLTAADGGPAPGPLEGSMILSVTVDDVNDNPPVFDRSRYSVNVRQDTTSGAVILTLRATDLDLGMNGAVQYRLGGQQDVSITQKLQVEPHTGEVRALGTLPVGNHTIIVEAVDGGFPQLVAHAVMEVTVIGIENTRPVITMMMLNSADPWALVSESAPLGTVVAVVTVSDPDSGLDGMVSCTSLSDSFGLQALTGNTYKVLLNRQLDRELEPALQVMIICEDMGNPSLNASQRFDVLVEDVNDNAPVLVDRSNVTVTIQENNNINDLVMLIEATDADTGRNAALQFHLLDDSQGSFHIPPGYNALLCSKVLDREMRDSHVVRVLVKDDGVPPLSATATITISVLDVNDNAPKFPQDSFSFSIMEHSPAGVYIGKVAAFDPDLGENGATDFHIFPSSGQLEFQIEADGSLFSTSPLDREKVAMRSFMIEVSDRGDPQFNSQARVDVNIMDMNDNRPVFISPGPDTSSVTLILPVSSSQMVFEFKATDKDAGQNGEIHYSLMPHNSLFHLDQMQGELVTSRELTAQDVGVFNLTVTATDNGVPYWAAEKEFSVIVQNNSTN</sequence>
<comment type="subcellular location">
    <subcellularLocation>
        <location evidence="1">Cell membrane</location>
        <topology evidence="1">Single-pass type I membrane protein</topology>
    </subcellularLocation>
</comment>
<name>A0AAE1DCI2_9GAST</name>
<feature type="domain" description="Cadherin" evidence="13">
    <location>
        <begin position="696"/>
        <end position="776"/>
    </location>
</feature>
<evidence type="ECO:0000256" key="7">
    <source>
        <dbReference type="ARBA" id="ARBA00022889"/>
    </source>
</evidence>
<dbReference type="FunFam" id="2.60.40.60:FF:000134">
    <property type="entry name" value="protocadherin Fat 4"/>
    <property type="match status" value="1"/>
</dbReference>
<evidence type="ECO:0000256" key="11">
    <source>
        <dbReference type="PROSITE-ProRule" id="PRU00043"/>
    </source>
</evidence>
<dbReference type="SMART" id="SM00112">
    <property type="entry name" value="CA"/>
    <property type="match status" value="7"/>
</dbReference>
<feature type="domain" description="Cadherin" evidence="13">
    <location>
        <begin position="134"/>
        <end position="251"/>
    </location>
</feature>
<dbReference type="InterPro" id="IPR002126">
    <property type="entry name" value="Cadherin-like_dom"/>
</dbReference>
<keyword evidence="9" id="KW-0472">Membrane</keyword>
<dbReference type="PRINTS" id="PR00205">
    <property type="entry name" value="CADHERIN"/>
</dbReference>
<gene>
    <name evidence="14" type="ORF">RRG08_045743</name>
</gene>
<evidence type="ECO:0000256" key="9">
    <source>
        <dbReference type="ARBA" id="ARBA00023136"/>
    </source>
</evidence>
<protein>
    <recommendedName>
        <fullName evidence="13">Cadherin domain-containing protein</fullName>
    </recommendedName>
</protein>
<dbReference type="PANTHER" id="PTHR24028:SF146">
    <property type="entry name" value="CADHERIN 96CB, ISOFORM D-RELATED"/>
    <property type="match status" value="1"/>
</dbReference>
<dbReference type="InterPro" id="IPR050174">
    <property type="entry name" value="Protocadherin/Cadherin-CA"/>
</dbReference>
<dbReference type="FunFam" id="2.60.40.60:FF:000092">
    <property type="entry name" value="Protocadherin 8"/>
    <property type="match status" value="1"/>
</dbReference>
<feature type="domain" description="Cadherin" evidence="13">
    <location>
        <begin position="571"/>
        <end position="674"/>
    </location>
</feature>
<feature type="chain" id="PRO_5042071695" description="Cadherin domain-containing protein" evidence="12">
    <location>
        <begin position="27"/>
        <end position="776"/>
    </location>
</feature>
<dbReference type="FunFam" id="2.60.40.60:FF:000116">
    <property type="entry name" value="Dachsous cadherin-related 2"/>
    <property type="match status" value="1"/>
</dbReference>
<evidence type="ECO:0000313" key="15">
    <source>
        <dbReference type="Proteomes" id="UP001283361"/>
    </source>
</evidence>
<keyword evidence="2" id="KW-1003">Cell membrane</keyword>
<dbReference type="InterPro" id="IPR013164">
    <property type="entry name" value="Cadherin_N"/>
</dbReference>
<keyword evidence="6 11" id="KW-0106">Calcium</keyword>
<reference evidence="14" key="1">
    <citation type="journal article" date="2023" name="G3 (Bethesda)">
        <title>A reference genome for the long-term kleptoplast-retaining sea slug Elysia crispata morphotype clarki.</title>
        <authorList>
            <person name="Eastman K.E."/>
            <person name="Pendleton A.L."/>
            <person name="Shaikh M.A."/>
            <person name="Suttiyut T."/>
            <person name="Ogas R."/>
            <person name="Tomko P."/>
            <person name="Gavelis G."/>
            <person name="Widhalm J.R."/>
            <person name="Wisecaver J.H."/>
        </authorList>
    </citation>
    <scope>NUCLEOTIDE SEQUENCE</scope>
    <source>
        <strain evidence="14">ECLA1</strain>
    </source>
</reference>
<evidence type="ECO:0000256" key="6">
    <source>
        <dbReference type="ARBA" id="ARBA00022837"/>
    </source>
</evidence>
<dbReference type="Proteomes" id="UP001283361">
    <property type="component" value="Unassembled WGS sequence"/>
</dbReference>
<evidence type="ECO:0000256" key="1">
    <source>
        <dbReference type="ARBA" id="ARBA00004251"/>
    </source>
</evidence>
<feature type="domain" description="Cadherin" evidence="13">
    <location>
        <begin position="467"/>
        <end position="570"/>
    </location>
</feature>
<dbReference type="FunFam" id="2.60.40.60:FF:000007">
    <property type="entry name" value="Protocadherin alpha 2"/>
    <property type="match status" value="1"/>
</dbReference>
<evidence type="ECO:0000256" key="2">
    <source>
        <dbReference type="ARBA" id="ARBA00022475"/>
    </source>
</evidence>
<dbReference type="CDD" id="cd11304">
    <property type="entry name" value="Cadherin_repeat"/>
    <property type="match status" value="7"/>
</dbReference>
<dbReference type="GO" id="GO:0007156">
    <property type="term" value="P:homophilic cell adhesion via plasma membrane adhesion molecules"/>
    <property type="evidence" value="ECO:0007669"/>
    <property type="project" value="InterPro"/>
</dbReference>
<dbReference type="EMBL" id="JAWDGP010004365">
    <property type="protein sequence ID" value="KAK3764940.1"/>
    <property type="molecule type" value="Genomic_DNA"/>
</dbReference>
<keyword evidence="15" id="KW-1185">Reference proteome</keyword>
<evidence type="ECO:0000256" key="12">
    <source>
        <dbReference type="SAM" id="SignalP"/>
    </source>
</evidence>
<dbReference type="Pfam" id="PF08266">
    <property type="entry name" value="Cadherin_2"/>
    <property type="match status" value="1"/>
</dbReference>
<dbReference type="AlphaFoldDB" id="A0AAE1DCI2"/>
<feature type="signal peptide" evidence="12">
    <location>
        <begin position="1"/>
        <end position="26"/>
    </location>
</feature>
<proteinExistence type="predicted"/>
<evidence type="ECO:0000256" key="3">
    <source>
        <dbReference type="ARBA" id="ARBA00022692"/>
    </source>
</evidence>
<evidence type="ECO:0000259" key="13">
    <source>
        <dbReference type="PROSITE" id="PS50268"/>
    </source>
</evidence>
<evidence type="ECO:0000256" key="5">
    <source>
        <dbReference type="ARBA" id="ARBA00022737"/>
    </source>
</evidence>
<dbReference type="SUPFAM" id="SSF49313">
    <property type="entry name" value="Cadherin-like"/>
    <property type="match status" value="7"/>
</dbReference>
<feature type="domain" description="Cadherin" evidence="13">
    <location>
        <begin position="370"/>
        <end position="465"/>
    </location>
</feature>
<keyword evidence="3" id="KW-0812">Transmembrane</keyword>
<keyword evidence="5" id="KW-0677">Repeat</keyword>
<evidence type="ECO:0000256" key="8">
    <source>
        <dbReference type="ARBA" id="ARBA00022989"/>
    </source>
</evidence>
<organism evidence="14 15">
    <name type="scientific">Elysia crispata</name>
    <name type="common">lettuce slug</name>
    <dbReference type="NCBI Taxonomy" id="231223"/>
    <lineage>
        <taxon>Eukaryota</taxon>
        <taxon>Metazoa</taxon>
        <taxon>Spiralia</taxon>
        <taxon>Lophotrochozoa</taxon>
        <taxon>Mollusca</taxon>
        <taxon>Gastropoda</taxon>
        <taxon>Heterobranchia</taxon>
        <taxon>Euthyneura</taxon>
        <taxon>Panpulmonata</taxon>
        <taxon>Sacoglossa</taxon>
        <taxon>Placobranchoidea</taxon>
        <taxon>Plakobranchidae</taxon>
        <taxon>Elysia</taxon>
    </lineage>
</organism>
<dbReference type="GO" id="GO:0005509">
    <property type="term" value="F:calcium ion binding"/>
    <property type="evidence" value="ECO:0007669"/>
    <property type="project" value="UniProtKB-UniRule"/>
</dbReference>
<dbReference type="PROSITE" id="PS00232">
    <property type="entry name" value="CADHERIN_1"/>
    <property type="match status" value="4"/>
</dbReference>
<dbReference type="FunFam" id="2.60.40.60:FF:000094">
    <property type="entry name" value="protocadherin gamma-C4 isoform X2"/>
    <property type="match status" value="1"/>
</dbReference>
<dbReference type="GO" id="GO:0005886">
    <property type="term" value="C:plasma membrane"/>
    <property type="evidence" value="ECO:0007669"/>
    <property type="project" value="UniProtKB-SubCell"/>
</dbReference>
<evidence type="ECO:0000256" key="10">
    <source>
        <dbReference type="ARBA" id="ARBA00023180"/>
    </source>
</evidence>